<feature type="region of interest" description="Disordered" evidence="1">
    <location>
        <begin position="103"/>
        <end position="136"/>
    </location>
</feature>
<sequence>MEKEFSEVRTKGETLQKENKELGDKIKQLQKALEEKNSEEKKENRISNQLLKEVSEGQDKLSRAKSELEKTKTTLQSMTMAVKRGEEIIAVMEDKQRMAELELEEIKGNKSKGKKTMKEQLERKREKETQEGKRKE</sequence>
<organism evidence="2 3">
    <name type="scientific">Priapulus caudatus</name>
    <name type="common">Priapulid worm</name>
    <dbReference type="NCBI Taxonomy" id="37621"/>
    <lineage>
        <taxon>Eukaryota</taxon>
        <taxon>Metazoa</taxon>
        <taxon>Ecdysozoa</taxon>
        <taxon>Scalidophora</taxon>
        <taxon>Priapulida</taxon>
        <taxon>Priapulimorpha</taxon>
        <taxon>Priapulimorphida</taxon>
        <taxon>Priapulidae</taxon>
        <taxon>Priapulus</taxon>
    </lineage>
</organism>
<dbReference type="RefSeq" id="XP_014674672.1">
    <property type="nucleotide sequence ID" value="XM_014819186.1"/>
</dbReference>
<dbReference type="Proteomes" id="UP000695022">
    <property type="component" value="Unplaced"/>
</dbReference>
<accession>A0ABM1ER51</accession>
<keyword evidence="2" id="KW-1185">Reference proteome</keyword>
<feature type="compositionally biased region" description="Basic and acidic residues" evidence="1">
    <location>
        <begin position="53"/>
        <end position="72"/>
    </location>
</feature>
<feature type="compositionally biased region" description="Basic and acidic residues" evidence="1">
    <location>
        <begin position="1"/>
        <end position="45"/>
    </location>
</feature>
<gene>
    <name evidence="3" type="primary">LOC106814829</name>
</gene>
<evidence type="ECO:0000313" key="2">
    <source>
        <dbReference type="Proteomes" id="UP000695022"/>
    </source>
</evidence>
<feature type="region of interest" description="Disordered" evidence="1">
    <location>
        <begin position="1"/>
        <end position="72"/>
    </location>
</feature>
<evidence type="ECO:0000313" key="3">
    <source>
        <dbReference type="RefSeq" id="XP_014674672.1"/>
    </source>
</evidence>
<proteinExistence type="predicted"/>
<evidence type="ECO:0000256" key="1">
    <source>
        <dbReference type="SAM" id="MobiDB-lite"/>
    </source>
</evidence>
<protein>
    <submittedName>
        <fullName evidence="3">Uncharacterized protein LOC106814829</fullName>
    </submittedName>
</protein>
<dbReference type="GeneID" id="106814829"/>
<name>A0ABM1ER51_PRICU</name>
<feature type="compositionally biased region" description="Basic and acidic residues" evidence="1">
    <location>
        <begin position="116"/>
        <end position="136"/>
    </location>
</feature>
<reference evidence="3" key="1">
    <citation type="submission" date="2025-08" db="UniProtKB">
        <authorList>
            <consortium name="RefSeq"/>
        </authorList>
    </citation>
    <scope>IDENTIFICATION</scope>
</reference>